<dbReference type="Pfam" id="PF02826">
    <property type="entry name" value="2-Hacid_dh_C"/>
    <property type="match status" value="1"/>
</dbReference>
<dbReference type="GO" id="GO:0051287">
    <property type="term" value="F:NAD binding"/>
    <property type="evidence" value="ECO:0007669"/>
    <property type="project" value="InterPro"/>
</dbReference>
<dbReference type="AlphaFoldDB" id="A0A1Z2XWB3"/>
<dbReference type="EMBL" id="CP021422">
    <property type="protein sequence ID" value="ASB42726.1"/>
    <property type="molecule type" value="Genomic_DNA"/>
</dbReference>
<dbReference type="InterPro" id="IPR006140">
    <property type="entry name" value="D-isomer_DH_NAD-bd"/>
</dbReference>
<dbReference type="EMBL" id="CP065321">
    <property type="protein sequence ID" value="QQR30104.1"/>
    <property type="molecule type" value="Genomic_DNA"/>
</dbReference>
<feature type="domain" description="D-isomer specific 2-hydroxyacid dehydrogenase NAD-binding" evidence="1">
    <location>
        <begin position="147"/>
        <end position="222"/>
    </location>
</feature>
<dbReference type="KEGG" id="amur:ADH66_09250"/>
<evidence type="ECO:0000313" key="4">
    <source>
        <dbReference type="EMBL" id="QQR30104.1"/>
    </source>
</evidence>
<protein>
    <submittedName>
        <fullName evidence="4">Dipicolinate synthase</fullName>
    </submittedName>
</protein>
<dbReference type="InterPro" id="IPR036291">
    <property type="entry name" value="NAD(P)-bd_dom_sf"/>
</dbReference>
<organism evidence="4 6">
    <name type="scientific">Acutalibacter muris</name>
    <dbReference type="NCBI Taxonomy" id="1796620"/>
    <lineage>
        <taxon>Bacteria</taxon>
        <taxon>Bacillati</taxon>
        <taxon>Bacillota</taxon>
        <taxon>Clostridia</taxon>
        <taxon>Eubacteriales</taxon>
        <taxon>Acutalibacteraceae</taxon>
        <taxon>Acutalibacter</taxon>
    </lineage>
</organism>
<dbReference type="InterPro" id="IPR031629">
    <property type="entry name" value="DpaA_N"/>
</dbReference>
<evidence type="ECO:0000259" key="2">
    <source>
        <dbReference type="Pfam" id="PF16924"/>
    </source>
</evidence>
<reference evidence="4 6" key="3">
    <citation type="submission" date="2020-11" db="EMBL/GenBank/DDBJ databases">
        <title>Closed and high quality bacterial genomes of the OMM12 community.</title>
        <authorList>
            <person name="Marbouty M."/>
            <person name="Lamy-Besnier Q."/>
            <person name="Debarbieux L."/>
            <person name="Koszul R."/>
        </authorList>
    </citation>
    <scope>NUCLEOTIDE SEQUENCE [LARGE SCALE GENOMIC DNA]</scope>
    <source>
        <strain evidence="4 6">KB18</strain>
    </source>
</reference>
<evidence type="ECO:0000313" key="5">
    <source>
        <dbReference type="Proteomes" id="UP000196710"/>
    </source>
</evidence>
<evidence type="ECO:0000259" key="1">
    <source>
        <dbReference type="Pfam" id="PF02826"/>
    </source>
</evidence>
<evidence type="ECO:0000313" key="6">
    <source>
        <dbReference type="Proteomes" id="UP000596035"/>
    </source>
</evidence>
<dbReference type="Proteomes" id="UP000596035">
    <property type="component" value="Chromosome"/>
</dbReference>
<feature type="domain" description="Dipicolinate synthase subunit A N-terminal" evidence="2">
    <location>
        <begin position="6"/>
        <end position="100"/>
    </location>
</feature>
<dbReference type="Pfam" id="PF16924">
    <property type="entry name" value="DpaA_N"/>
    <property type="match status" value="1"/>
</dbReference>
<dbReference type="SUPFAM" id="SSF51735">
    <property type="entry name" value="NAD(P)-binding Rossmann-fold domains"/>
    <property type="match status" value="1"/>
</dbReference>
<name>A0A1Z2XWB3_9FIRM</name>
<proteinExistence type="predicted"/>
<dbReference type="Proteomes" id="UP000196710">
    <property type="component" value="Chromosome"/>
</dbReference>
<evidence type="ECO:0000313" key="3">
    <source>
        <dbReference type="EMBL" id="ASB42726.1"/>
    </source>
</evidence>
<gene>
    <name evidence="3" type="ORF">ADH66_09250</name>
    <name evidence="4" type="ORF">I5Q82_19290</name>
</gene>
<keyword evidence="5" id="KW-1185">Reference proteome</keyword>
<dbReference type="Gene3D" id="3.40.50.720">
    <property type="entry name" value="NAD(P)-binding Rossmann-like Domain"/>
    <property type="match status" value="2"/>
</dbReference>
<reference evidence="3" key="1">
    <citation type="journal article" date="2017" name="Genome Announc.">
        <title>High-Quality Whole-Genome Sequences of the Oligo-Mouse-Microbiota Bacterial Community.</title>
        <authorList>
            <person name="Garzetti D."/>
            <person name="Brugiroux S."/>
            <person name="Bunk B."/>
            <person name="Pukall R."/>
            <person name="McCoy K.D."/>
            <person name="Macpherson A.J."/>
            <person name="Stecher B."/>
        </authorList>
    </citation>
    <scope>NUCLEOTIDE SEQUENCE</scope>
    <source>
        <strain evidence="3">KB18</strain>
    </source>
</reference>
<sequence length="289" mass="31295">MAKNTFGIIGGDERQIYLARSMQEDGYEVSVCCLENARNTMGLRQTGMHSLVERCNVIILPLPATRDGCYLNTPLSNLEVRLDGDFARLFLNSRVFGGMLPRLTATSDLWRGIDSRDYYSREELVTGNAYLTAEGAIGLAVQEYEGGLGGSQCLVTGYGRIGKALCGMLKGMGARVSCSARRASDLTSIRATGCRALSYSELVNSFDIIFNTVPARVLDAQILESQRTDTLIIELASAPGGIDLETAGSLGLRVLAAPSLPGRMSPKASGELIKETVYNMLNEDRKEMV</sequence>
<dbReference type="RefSeq" id="WP_066542055.1">
    <property type="nucleotide sequence ID" value="NZ_CAJTCQ010000003.1"/>
</dbReference>
<reference evidence="5" key="2">
    <citation type="submission" date="2017-05" db="EMBL/GenBank/DDBJ databases">
        <title>Improved OligoMM genomes.</title>
        <authorList>
            <person name="Garzetti D."/>
        </authorList>
    </citation>
    <scope>NUCLEOTIDE SEQUENCE [LARGE SCALE GENOMIC DNA]</scope>
    <source>
        <strain evidence="5">KB18</strain>
    </source>
</reference>
<accession>A0A1Z2XWB3</accession>